<reference evidence="12" key="3">
    <citation type="submission" date="2025-09" db="UniProtKB">
        <authorList>
            <consortium name="Ensembl"/>
        </authorList>
    </citation>
    <scope>IDENTIFICATION</scope>
</reference>
<comment type="similarity">
    <text evidence="3">Belongs to the MCTP family.</text>
</comment>
<dbReference type="InterPro" id="IPR000008">
    <property type="entry name" value="C2_dom"/>
</dbReference>
<keyword evidence="9 10" id="KW-0472">Membrane</keyword>
<name>A0A3P8VUZ5_CYNSE</name>
<gene>
    <name evidence="12" type="primary">ARRDC3</name>
</gene>
<dbReference type="CDD" id="cd08377">
    <property type="entry name" value="C2C_MCTP_PRT"/>
    <property type="match status" value="1"/>
</dbReference>
<keyword evidence="6" id="KW-0677">Repeat</keyword>
<dbReference type="PANTHER" id="PTHR45911:SF3">
    <property type="entry name" value="DYSFERLIN-RELATED"/>
    <property type="match status" value="1"/>
</dbReference>
<dbReference type="Gene3D" id="2.60.40.640">
    <property type="match status" value="2"/>
</dbReference>
<dbReference type="SMART" id="SM01017">
    <property type="entry name" value="Arrestin_C"/>
    <property type="match status" value="1"/>
</dbReference>
<dbReference type="InParanoid" id="A0A3P8VUZ5"/>
<dbReference type="GO" id="GO:0046928">
    <property type="term" value="P:regulation of neurotransmitter secretion"/>
    <property type="evidence" value="ECO:0007669"/>
    <property type="project" value="TreeGrafter"/>
</dbReference>
<dbReference type="GO" id="GO:0007399">
    <property type="term" value="P:nervous system development"/>
    <property type="evidence" value="ECO:0007669"/>
    <property type="project" value="UniProtKB-ARBA"/>
</dbReference>
<evidence type="ECO:0000256" key="6">
    <source>
        <dbReference type="ARBA" id="ARBA00022737"/>
    </source>
</evidence>
<keyword evidence="5" id="KW-0479">Metal-binding</keyword>
<dbReference type="Pfam" id="PF00339">
    <property type="entry name" value="Arrestin_N"/>
    <property type="match status" value="1"/>
</dbReference>
<dbReference type="STRING" id="244447.ENSCSEP00000018144"/>
<evidence type="ECO:0000259" key="11">
    <source>
        <dbReference type="PROSITE" id="PS50004"/>
    </source>
</evidence>
<evidence type="ECO:0000256" key="9">
    <source>
        <dbReference type="ARBA" id="ARBA00023136"/>
    </source>
</evidence>
<dbReference type="GeneTree" id="ENSGT00940000155411"/>
<reference evidence="12" key="2">
    <citation type="submission" date="2025-08" db="UniProtKB">
        <authorList>
            <consortium name="Ensembl"/>
        </authorList>
    </citation>
    <scope>IDENTIFICATION</scope>
</reference>
<feature type="transmembrane region" description="Helical" evidence="10">
    <location>
        <begin position="270"/>
        <end position="295"/>
    </location>
</feature>
<keyword evidence="7" id="KW-0106">Calcium</keyword>
<dbReference type="SUPFAM" id="SSF49562">
    <property type="entry name" value="C2 domain (Calcium/lipid-binding domain, CaLB)"/>
    <property type="match status" value="1"/>
</dbReference>
<dbReference type="PRINTS" id="PR00360">
    <property type="entry name" value="C2DOMAIN"/>
</dbReference>
<dbReference type="FunFam" id="2.60.40.640:FF:000007">
    <property type="entry name" value="Arrestin domain-containing protein 3 mRNA"/>
    <property type="match status" value="1"/>
</dbReference>
<dbReference type="Pfam" id="PF00168">
    <property type="entry name" value="C2"/>
    <property type="match status" value="1"/>
</dbReference>
<evidence type="ECO:0000256" key="4">
    <source>
        <dbReference type="ARBA" id="ARBA00022692"/>
    </source>
</evidence>
<dbReference type="SUPFAM" id="SSF81296">
    <property type="entry name" value="E set domains"/>
    <property type="match status" value="2"/>
</dbReference>
<dbReference type="InterPro" id="IPR014756">
    <property type="entry name" value="Ig_E-set"/>
</dbReference>
<dbReference type="GO" id="GO:0030672">
    <property type="term" value="C:synaptic vesicle membrane"/>
    <property type="evidence" value="ECO:0007669"/>
    <property type="project" value="TreeGrafter"/>
</dbReference>
<evidence type="ECO:0000313" key="12">
    <source>
        <dbReference type="Ensembl" id="ENSCSEP00000018144.1"/>
    </source>
</evidence>
<comment type="similarity">
    <text evidence="2">Belongs to the arrestin family.</text>
</comment>
<dbReference type="PANTHER" id="PTHR45911">
    <property type="entry name" value="C2 DOMAIN-CONTAINING PROTEIN"/>
    <property type="match status" value="1"/>
</dbReference>
<dbReference type="AlphaFoldDB" id="A0A3P8VUZ5"/>
<feature type="domain" description="C2" evidence="11">
    <location>
        <begin position="1"/>
        <end position="90"/>
    </location>
</feature>
<dbReference type="Gene3D" id="2.60.40.150">
    <property type="entry name" value="C2 domain"/>
    <property type="match status" value="1"/>
</dbReference>
<dbReference type="Ensembl" id="ENSCSET00000018368.1">
    <property type="protein sequence ID" value="ENSCSEP00000018144.1"/>
    <property type="gene ID" value="ENSCSEG00000011639.1"/>
</dbReference>
<evidence type="ECO:0000256" key="2">
    <source>
        <dbReference type="ARBA" id="ARBA00005298"/>
    </source>
</evidence>
<evidence type="ECO:0000256" key="3">
    <source>
        <dbReference type="ARBA" id="ARBA00007923"/>
    </source>
</evidence>
<dbReference type="GO" id="GO:0005509">
    <property type="term" value="F:calcium ion binding"/>
    <property type="evidence" value="ECO:0007669"/>
    <property type="project" value="TreeGrafter"/>
</dbReference>
<dbReference type="PROSITE" id="PS50004">
    <property type="entry name" value="C2"/>
    <property type="match status" value="1"/>
</dbReference>
<dbReference type="SMART" id="SM00239">
    <property type="entry name" value="C2"/>
    <property type="match status" value="1"/>
</dbReference>
<evidence type="ECO:0000256" key="1">
    <source>
        <dbReference type="ARBA" id="ARBA00004141"/>
    </source>
</evidence>
<dbReference type="InterPro" id="IPR011022">
    <property type="entry name" value="Arrestin_C-like"/>
</dbReference>
<keyword evidence="8 10" id="KW-1133">Transmembrane helix</keyword>
<proteinExistence type="inferred from homology"/>
<evidence type="ECO:0000256" key="7">
    <source>
        <dbReference type="ARBA" id="ARBA00022837"/>
    </source>
</evidence>
<dbReference type="InterPro" id="IPR035892">
    <property type="entry name" value="C2_domain_sf"/>
</dbReference>
<feature type="transmembrane region" description="Helical" evidence="10">
    <location>
        <begin position="174"/>
        <end position="205"/>
    </location>
</feature>
<dbReference type="Proteomes" id="UP000265120">
    <property type="component" value="Chromosome 14"/>
</dbReference>
<evidence type="ECO:0000256" key="8">
    <source>
        <dbReference type="ARBA" id="ARBA00022989"/>
    </source>
</evidence>
<comment type="subcellular location">
    <subcellularLocation>
        <location evidence="1">Membrane</location>
        <topology evidence="1">Multi-pass membrane protein</topology>
    </subcellularLocation>
</comment>
<dbReference type="InterPro" id="IPR014752">
    <property type="entry name" value="Arrestin-like_C"/>
</dbReference>
<evidence type="ECO:0000256" key="5">
    <source>
        <dbReference type="ARBA" id="ARBA00022723"/>
    </source>
</evidence>
<evidence type="ECO:0000256" key="10">
    <source>
        <dbReference type="SAM" id="Phobius"/>
    </source>
</evidence>
<reference evidence="12 13" key="1">
    <citation type="journal article" date="2014" name="Nat. Genet.">
        <title>Whole-genome sequence of a flatfish provides insights into ZW sex chromosome evolution and adaptation to a benthic lifestyle.</title>
        <authorList>
            <person name="Chen S."/>
            <person name="Zhang G."/>
            <person name="Shao C."/>
            <person name="Huang Q."/>
            <person name="Liu G."/>
            <person name="Zhang P."/>
            <person name="Song W."/>
            <person name="An N."/>
            <person name="Chalopin D."/>
            <person name="Volff J.N."/>
            <person name="Hong Y."/>
            <person name="Li Q."/>
            <person name="Sha Z."/>
            <person name="Zhou H."/>
            <person name="Xie M."/>
            <person name="Yu Q."/>
            <person name="Liu Y."/>
            <person name="Xiang H."/>
            <person name="Wang N."/>
            <person name="Wu K."/>
            <person name="Yang C."/>
            <person name="Zhou Q."/>
            <person name="Liao X."/>
            <person name="Yang L."/>
            <person name="Hu Q."/>
            <person name="Zhang J."/>
            <person name="Meng L."/>
            <person name="Jin L."/>
            <person name="Tian Y."/>
            <person name="Lian J."/>
            <person name="Yang J."/>
            <person name="Miao G."/>
            <person name="Liu S."/>
            <person name="Liang Z."/>
            <person name="Yan F."/>
            <person name="Li Y."/>
            <person name="Sun B."/>
            <person name="Zhang H."/>
            <person name="Zhang J."/>
            <person name="Zhu Y."/>
            <person name="Du M."/>
            <person name="Zhao Y."/>
            <person name="Schartl M."/>
            <person name="Tang Q."/>
            <person name="Wang J."/>
        </authorList>
    </citation>
    <scope>NUCLEOTIDE SEQUENCE</scope>
</reference>
<dbReference type="FunFam" id="2.60.40.150:FF:000019">
    <property type="entry name" value="Multiple C2 and transmembrane domain-containing protein 2 isoform 1"/>
    <property type="match status" value="1"/>
</dbReference>
<keyword evidence="13" id="KW-1185">Reference proteome</keyword>
<organism evidence="12 13">
    <name type="scientific">Cynoglossus semilaevis</name>
    <name type="common">Tongue sole</name>
    <dbReference type="NCBI Taxonomy" id="244447"/>
    <lineage>
        <taxon>Eukaryota</taxon>
        <taxon>Metazoa</taxon>
        <taxon>Chordata</taxon>
        <taxon>Craniata</taxon>
        <taxon>Vertebrata</taxon>
        <taxon>Euteleostomi</taxon>
        <taxon>Actinopterygii</taxon>
        <taxon>Neopterygii</taxon>
        <taxon>Teleostei</taxon>
        <taxon>Neoteleostei</taxon>
        <taxon>Acanthomorphata</taxon>
        <taxon>Carangaria</taxon>
        <taxon>Pleuronectiformes</taxon>
        <taxon>Pleuronectoidei</taxon>
        <taxon>Cynoglossidae</taxon>
        <taxon>Cynoglossinae</taxon>
        <taxon>Cynoglossus</taxon>
    </lineage>
</organism>
<protein>
    <submittedName>
        <fullName evidence="12">Arrestin domain containing 3</fullName>
    </submittedName>
</protein>
<accession>A0A3P8VUZ5</accession>
<keyword evidence="4 10" id="KW-0812">Transmembrane</keyword>
<dbReference type="Pfam" id="PF02752">
    <property type="entry name" value="Arrestin_C"/>
    <property type="match status" value="1"/>
</dbReference>
<sequence length="737" mass="83651">MSKLDLTVFPGKSDPFCVLELNNERLQTHTVQKNLNPEWNKAFTFNVKDIHSVLEVTVFDEDKDRRADFLGKVAIPLLRVRDGELKGYVLKNKELTHPTKGVIYLKIDVVYNTVKAALRTVVPAQQKYVEEEPKISKQLLQNNLNRVKRFIMILISTARYINSCFQWKSTRRSIVAFVLFVLVVWNFELYMVPLLLFLALVWNYFFCPRETDMVTFEWEVEEEDKEDKDKGFMQRLFAIQEVLIVIQSALDEVASSGERIKNTFNWTVPFLSWLAATALCLATALLYFIPLRYLILAWGVKKFTKKLINPYVIDNNELLDFLSRVPSDIQVMVLGKVRALAINFDTMNENNLPVFSGGELVSGRVIVDVTGDLRVKSLDLVAKGIAKVRWTESRNAGANTSYAQNYTEEVEYLHHYDTLIGEERDEDCPEEGLTVLHAGLHEFAFSFNLPQMALATSFEGKHGNVRYWVKAELHRPWLLPVRVKKEFIVFEHIDINTPLLLAPQAGTKEKTLCCWFCASGPISLSAKIERKGYTPGECIQIFADVENCSSRVVVPKAALYQNQTFFAKGKGKQIQQLVSNLRGDWEGKLLKIPPVSPSILDCPIIKVEYALVVYVDIPGGLNLSLSLPLVIGTIPLHAGTSRTSSISSNCSTMTWLGLSETPEAPPSYSDLRISESHRRDCLRGCNRSEQEEEDYSALLTYITEFRYLPPPVYSEVDPCADVVEATNVSRPDTFPSR</sequence>
<evidence type="ECO:0000313" key="13">
    <source>
        <dbReference type="Proteomes" id="UP000265120"/>
    </source>
</evidence>
<dbReference type="InterPro" id="IPR011021">
    <property type="entry name" value="Arrestin-like_N"/>
</dbReference>